<evidence type="ECO:0000313" key="1">
    <source>
        <dbReference type="EMBL" id="CAG8829968.1"/>
    </source>
</evidence>
<feature type="non-terminal residue" evidence="1">
    <location>
        <position position="1"/>
    </location>
</feature>
<evidence type="ECO:0000313" key="2">
    <source>
        <dbReference type="Proteomes" id="UP000789901"/>
    </source>
</evidence>
<protein>
    <submittedName>
        <fullName evidence="1">41853_t:CDS:1</fullName>
    </submittedName>
</protein>
<name>A0ABN7WFW7_GIGMA</name>
<keyword evidence="2" id="KW-1185">Reference proteome</keyword>
<comment type="caution">
    <text evidence="1">The sequence shown here is derived from an EMBL/GenBank/DDBJ whole genome shotgun (WGS) entry which is preliminary data.</text>
</comment>
<accession>A0ABN7WFW7</accession>
<reference evidence="1 2" key="1">
    <citation type="submission" date="2021-06" db="EMBL/GenBank/DDBJ databases">
        <authorList>
            <person name="Kallberg Y."/>
            <person name="Tangrot J."/>
            <person name="Rosling A."/>
        </authorList>
    </citation>
    <scope>NUCLEOTIDE SEQUENCE [LARGE SCALE GENOMIC DNA]</scope>
    <source>
        <strain evidence="1 2">120-4 pot B 10/14</strain>
    </source>
</reference>
<organism evidence="1 2">
    <name type="scientific">Gigaspora margarita</name>
    <dbReference type="NCBI Taxonomy" id="4874"/>
    <lineage>
        <taxon>Eukaryota</taxon>
        <taxon>Fungi</taxon>
        <taxon>Fungi incertae sedis</taxon>
        <taxon>Mucoromycota</taxon>
        <taxon>Glomeromycotina</taxon>
        <taxon>Glomeromycetes</taxon>
        <taxon>Diversisporales</taxon>
        <taxon>Gigasporaceae</taxon>
        <taxon>Gigaspora</taxon>
    </lineage>
</organism>
<dbReference type="Proteomes" id="UP000789901">
    <property type="component" value="Unassembled WGS sequence"/>
</dbReference>
<proteinExistence type="predicted"/>
<dbReference type="EMBL" id="CAJVQB010041927">
    <property type="protein sequence ID" value="CAG8829968.1"/>
    <property type="molecule type" value="Genomic_DNA"/>
</dbReference>
<sequence>TEEEVYWNNGEDIRYAYSKLTHDELLLEEDSETSLDSVSPFDDEDAPKLSLYQTGEEIYWVNKKDTWYGYNKSRKKIFNPKANRMIIINGSAYNKLLREGYMHWKEEGLLIPPSNEMPRLREYLSFISNVIAYDPEKSLLMLINGKVSLLQILLKVYNDSATNQLLKIDWNSKNMQEWRSNVLIKFLHHPNLAPSKHRPGALYDAFTEANALGPKYILALA</sequence>
<gene>
    <name evidence="1" type="ORF">GMARGA_LOCUS30150</name>
</gene>